<name>X1HKK2_9ZZZZ</name>
<dbReference type="AlphaFoldDB" id="X1HKK2"/>
<dbReference type="EMBL" id="BARU01018532">
    <property type="protein sequence ID" value="GAH57575.1"/>
    <property type="molecule type" value="Genomic_DNA"/>
</dbReference>
<accession>X1HKK2</accession>
<protein>
    <submittedName>
        <fullName evidence="1">Uncharacterized protein</fullName>
    </submittedName>
</protein>
<comment type="caution">
    <text evidence="1">The sequence shown here is derived from an EMBL/GenBank/DDBJ whole genome shotgun (WGS) entry which is preliminary data.</text>
</comment>
<proteinExistence type="predicted"/>
<organism evidence="1">
    <name type="scientific">marine sediment metagenome</name>
    <dbReference type="NCBI Taxonomy" id="412755"/>
    <lineage>
        <taxon>unclassified sequences</taxon>
        <taxon>metagenomes</taxon>
        <taxon>ecological metagenomes</taxon>
    </lineage>
</organism>
<gene>
    <name evidence="1" type="ORF">S03H2_30621</name>
</gene>
<reference evidence="1" key="1">
    <citation type="journal article" date="2014" name="Front. Microbiol.">
        <title>High frequency of phylogenetically diverse reductive dehalogenase-homologous genes in deep subseafloor sedimentary metagenomes.</title>
        <authorList>
            <person name="Kawai M."/>
            <person name="Futagami T."/>
            <person name="Toyoda A."/>
            <person name="Takaki Y."/>
            <person name="Nishi S."/>
            <person name="Hori S."/>
            <person name="Arai W."/>
            <person name="Tsubouchi T."/>
            <person name="Morono Y."/>
            <person name="Uchiyama I."/>
            <person name="Ito T."/>
            <person name="Fujiyama A."/>
            <person name="Inagaki F."/>
            <person name="Takami H."/>
        </authorList>
    </citation>
    <scope>NUCLEOTIDE SEQUENCE</scope>
    <source>
        <strain evidence="1">Expedition CK06-06</strain>
    </source>
</reference>
<evidence type="ECO:0000313" key="1">
    <source>
        <dbReference type="EMBL" id="GAH57575.1"/>
    </source>
</evidence>
<sequence length="81" mass="9424">MKLDEIKAGEIFCIKGSKTYPKLRLDVGYVDIRNMIRSVHDLKNYDCELMSEGAIAEEFRKYGMTMDDVKNLKRKLSAKFN</sequence>